<dbReference type="EMBL" id="QUBQ01000002">
    <property type="protein sequence ID" value="REK75016.1"/>
    <property type="molecule type" value="Genomic_DNA"/>
</dbReference>
<dbReference type="GO" id="GO:0006629">
    <property type="term" value="P:lipid metabolic process"/>
    <property type="evidence" value="ECO:0007669"/>
    <property type="project" value="InterPro"/>
</dbReference>
<dbReference type="PANTHER" id="PTHR46211">
    <property type="entry name" value="GLYCEROPHOSPHORYL DIESTER PHOSPHODIESTERASE"/>
    <property type="match status" value="1"/>
</dbReference>
<organism evidence="3 4">
    <name type="scientific">Paenibacillus paeoniae</name>
    <dbReference type="NCBI Taxonomy" id="2292705"/>
    <lineage>
        <taxon>Bacteria</taxon>
        <taxon>Bacillati</taxon>
        <taxon>Bacillota</taxon>
        <taxon>Bacilli</taxon>
        <taxon>Bacillales</taxon>
        <taxon>Paenibacillaceae</taxon>
        <taxon>Paenibacillus</taxon>
    </lineage>
</organism>
<name>A0A371PHB2_9BACL</name>
<proteinExistence type="predicted"/>
<gene>
    <name evidence="3" type="ORF">DX130_15370</name>
</gene>
<evidence type="ECO:0000259" key="2">
    <source>
        <dbReference type="PROSITE" id="PS51704"/>
    </source>
</evidence>
<feature type="transmembrane region" description="Helical" evidence="1">
    <location>
        <begin position="69"/>
        <end position="94"/>
    </location>
</feature>
<feature type="transmembrane region" description="Helical" evidence="1">
    <location>
        <begin position="169"/>
        <end position="194"/>
    </location>
</feature>
<accession>A0A371PHB2</accession>
<feature type="domain" description="GP-PDE" evidence="2">
    <location>
        <begin position="358"/>
        <end position="586"/>
    </location>
</feature>
<feature type="transmembrane region" description="Helical" evidence="1">
    <location>
        <begin position="119"/>
        <end position="138"/>
    </location>
</feature>
<dbReference type="InterPro" id="IPR018476">
    <property type="entry name" value="GlyceroP-diester-Pdiesterase_M"/>
</dbReference>
<dbReference type="Proteomes" id="UP000261905">
    <property type="component" value="Unassembled WGS sequence"/>
</dbReference>
<dbReference type="SUPFAM" id="SSF51695">
    <property type="entry name" value="PLC-like phosphodiesterases"/>
    <property type="match status" value="1"/>
</dbReference>
<keyword evidence="1" id="KW-1133">Transmembrane helix</keyword>
<dbReference type="PANTHER" id="PTHR46211:SF8">
    <property type="entry name" value="PHOSPHODIESTERASE"/>
    <property type="match status" value="1"/>
</dbReference>
<dbReference type="InterPro" id="IPR030395">
    <property type="entry name" value="GP_PDE_dom"/>
</dbReference>
<sequence>MLRLLGRSIRDFRTSYTKLLLFEYLYMLLTSVIIIPVITFIFNRILTVVGSGSLLNSEVYRLGYTYEGVLGLIMIGLVASFALFIELCVLVILVQQRYFGKQVNIADALLTTLRQTPRLLGFGIIQLFVFLLILIPFIDSPLSASFYALFNFPIFMQSRVLDASYTMTIVYVLLLAVVLYTVLRWIFVLHFIVLDGKSITEAIRSSQALTRGRRLQLFFWLFVLNAVVFGTGFLVISSLSYLPAWMDMNVLKAFSNHYSLTLSTILTYMFALLLMPINIIFLTRLFYSFGHTKGGKPKDRLHIYRSRLGRLEQRIVSLLKGRKRTNLIYASLAVIYIGLAVFVGIRANDSLVYAKWNVLISAHRGDAESAPENSIPSIIAAIDKGIQSVEVDVQLTKDGIAVLHHDYNLRRMAGVSHRVSDLTYEELSRLAIGQDEHMESIPIPTLAYALAEAQGRIKLLLDLKPYGPGDELVREVVSLVQAYGMEGEVYIQSFDSYSLKLIRELAPDIKIGQILYFALGNLSALDVDFYTIEQVMLTDQLVKQAHASGREVWVWTVNTRRNMKEVLKFQIDGIITDYPVMAQSIVEFNL</sequence>
<dbReference type="RefSeq" id="WP_116046804.1">
    <property type="nucleotide sequence ID" value="NZ_QUBQ01000002.1"/>
</dbReference>
<dbReference type="PROSITE" id="PS51704">
    <property type="entry name" value="GP_PDE"/>
    <property type="match status" value="1"/>
</dbReference>
<keyword evidence="4" id="KW-1185">Reference proteome</keyword>
<reference evidence="3 4" key="1">
    <citation type="submission" date="2018-08" db="EMBL/GenBank/DDBJ databases">
        <title>Paenibacillus sp. M4BSY-1, whole genome shotgun sequence.</title>
        <authorList>
            <person name="Tuo L."/>
        </authorList>
    </citation>
    <scope>NUCLEOTIDE SEQUENCE [LARGE SCALE GENOMIC DNA]</scope>
    <source>
        <strain evidence="3 4">M4BSY-1</strain>
    </source>
</reference>
<feature type="transmembrane region" description="Helical" evidence="1">
    <location>
        <begin position="265"/>
        <end position="287"/>
    </location>
</feature>
<dbReference type="InterPro" id="IPR017946">
    <property type="entry name" value="PLC-like_Pdiesterase_TIM-brl"/>
</dbReference>
<keyword evidence="1" id="KW-0472">Membrane</keyword>
<feature type="transmembrane region" description="Helical" evidence="1">
    <location>
        <begin position="327"/>
        <end position="345"/>
    </location>
</feature>
<comment type="caution">
    <text evidence="3">The sequence shown here is derived from an EMBL/GenBank/DDBJ whole genome shotgun (WGS) entry which is preliminary data.</text>
</comment>
<dbReference type="OrthoDB" id="384721at2"/>
<evidence type="ECO:0000256" key="1">
    <source>
        <dbReference type="SAM" id="Phobius"/>
    </source>
</evidence>
<dbReference type="AlphaFoldDB" id="A0A371PHB2"/>
<keyword evidence="1" id="KW-0812">Transmembrane</keyword>
<feature type="transmembrane region" description="Helical" evidence="1">
    <location>
        <begin position="21"/>
        <end position="49"/>
    </location>
</feature>
<evidence type="ECO:0000313" key="4">
    <source>
        <dbReference type="Proteomes" id="UP000261905"/>
    </source>
</evidence>
<dbReference type="CDD" id="cd08579">
    <property type="entry name" value="GDPD_memb_like"/>
    <property type="match status" value="1"/>
</dbReference>
<dbReference type="Gene3D" id="3.20.20.190">
    <property type="entry name" value="Phosphatidylinositol (PI) phosphodiesterase"/>
    <property type="match status" value="1"/>
</dbReference>
<feature type="transmembrane region" description="Helical" evidence="1">
    <location>
        <begin position="215"/>
        <end position="245"/>
    </location>
</feature>
<dbReference type="GO" id="GO:0008081">
    <property type="term" value="F:phosphoric diester hydrolase activity"/>
    <property type="evidence" value="ECO:0007669"/>
    <property type="project" value="InterPro"/>
</dbReference>
<protein>
    <submittedName>
        <fullName evidence="3">Glycerophosphodiester phosphodiesterase</fullName>
    </submittedName>
</protein>
<dbReference type="Pfam" id="PF03009">
    <property type="entry name" value="GDPD"/>
    <property type="match status" value="1"/>
</dbReference>
<evidence type="ECO:0000313" key="3">
    <source>
        <dbReference type="EMBL" id="REK75016.1"/>
    </source>
</evidence>
<dbReference type="Pfam" id="PF10110">
    <property type="entry name" value="GPDPase_memb"/>
    <property type="match status" value="1"/>
</dbReference>